<dbReference type="InterPro" id="IPR002539">
    <property type="entry name" value="MaoC-like_dom"/>
</dbReference>
<dbReference type="Pfam" id="PF01575">
    <property type="entry name" value="MaoC_dehydratas"/>
    <property type="match status" value="1"/>
</dbReference>
<reference evidence="2 3" key="1">
    <citation type="submission" date="2020-07" db="EMBL/GenBank/DDBJ databases">
        <title>Taxonomic revisions and descriptions of new bacterial species based on genomic comparisons in the high-G+C-content subgroup of the family Alcaligenaceae.</title>
        <authorList>
            <person name="Szabo A."/>
            <person name="Felfoldi T."/>
        </authorList>
    </citation>
    <scope>NUCLEOTIDE SEQUENCE [LARGE SCALE GENOMIC DNA]</scope>
    <source>
        <strain evidence="2 3">LMG 24012</strain>
    </source>
</reference>
<dbReference type="RefSeq" id="WP_180155019.1">
    <property type="nucleotide sequence ID" value="NZ_JACCEM010000005.1"/>
</dbReference>
<dbReference type="PANTHER" id="PTHR43664:SF1">
    <property type="entry name" value="BETA-METHYLMALYL-COA DEHYDRATASE"/>
    <property type="match status" value="1"/>
</dbReference>
<dbReference type="Gene3D" id="3.10.129.10">
    <property type="entry name" value="Hotdog Thioesterase"/>
    <property type="match status" value="1"/>
</dbReference>
<dbReference type="InterPro" id="IPR052342">
    <property type="entry name" value="MCH/BMMD"/>
</dbReference>
<dbReference type="PANTHER" id="PTHR43664">
    <property type="entry name" value="MONOAMINE OXIDASE-RELATED"/>
    <property type="match status" value="1"/>
</dbReference>
<accession>A0A853G053</accession>
<name>A0A853G053_9BURK</name>
<comment type="caution">
    <text evidence="2">The sequence shown here is derived from an EMBL/GenBank/DDBJ whole genome shotgun (WGS) entry which is preliminary data.</text>
</comment>
<protein>
    <submittedName>
        <fullName evidence="2">MaoC family dehydratase N-terminal domain-containing protein</fullName>
    </submittedName>
</protein>
<feature type="domain" description="MaoC-like" evidence="1">
    <location>
        <begin position="19"/>
        <end position="118"/>
    </location>
</feature>
<dbReference type="InterPro" id="IPR029069">
    <property type="entry name" value="HotDog_dom_sf"/>
</dbReference>
<dbReference type="EMBL" id="JACCEM010000005">
    <property type="protein sequence ID" value="NYT49707.1"/>
    <property type="molecule type" value="Genomic_DNA"/>
</dbReference>
<keyword evidence="3" id="KW-1185">Reference proteome</keyword>
<evidence type="ECO:0000313" key="3">
    <source>
        <dbReference type="Proteomes" id="UP000559809"/>
    </source>
</evidence>
<evidence type="ECO:0000313" key="2">
    <source>
        <dbReference type="EMBL" id="NYT49707.1"/>
    </source>
</evidence>
<dbReference type="AlphaFoldDB" id="A0A853G053"/>
<dbReference type="Proteomes" id="UP000559809">
    <property type="component" value="Unassembled WGS sequence"/>
</dbReference>
<proteinExistence type="predicted"/>
<organism evidence="2 3">
    <name type="scientific">Parapusillimonas granuli</name>
    <dbReference type="NCBI Taxonomy" id="380911"/>
    <lineage>
        <taxon>Bacteria</taxon>
        <taxon>Pseudomonadati</taxon>
        <taxon>Pseudomonadota</taxon>
        <taxon>Betaproteobacteria</taxon>
        <taxon>Burkholderiales</taxon>
        <taxon>Alcaligenaceae</taxon>
        <taxon>Parapusillimonas</taxon>
    </lineage>
</organism>
<dbReference type="SUPFAM" id="SSF54637">
    <property type="entry name" value="Thioesterase/thiol ester dehydrase-isomerase"/>
    <property type="match status" value="1"/>
</dbReference>
<sequence length="150" mass="16798">MNDLYFDDVVEGFRFETGGRTITEADIVNFAGVSGDFHKLHMDAQYAERHTPHGERIAHGMLVVSITTGLIGRSDFMRAIETSTLGVKELRCAFKKPVFIGDTIRVSAEIIGRSESKAGNRGTIQMLRKVLNQHDETVVELSWFATLLKR</sequence>
<evidence type="ECO:0000259" key="1">
    <source>
        <dbReference type="Pfam" id="PF01575"/>
    </source>
</evidence>
<gene>
    <name evidence="2" type="ORF">H0A72_10360</name>
</gene>